<protein>
    <submittedName>
        <fullName evidence="2">Uncharacterized protein</fullName>
    </submittedName>
</protein>
<evidence type="ECO:0000313" key="2">
    <source>
        <dbReference type="EMBL" id="KIO31090.1"/>
    </source>
</evidence>
<feature type="compositionally biased region" description="Low complexity" evidence="1">
    <location>
        <begin position="10"/>
        <end position="28"/>
    </location>
</feature>
<feature type="region of interest" description="Disordered" evidence="1">
    <location>
        <begin position="1"/>
        <end position="60"/>
    </location>
</feature>
<reference evidence="3" key="2">
    <citation type="submission" date="2015-01" db="EMBL/GenBank/DDBJ databases">
        <title>Evolutionary Origins and Diversification of the Mycorrhizal Mutualists.</title>
        <authorList>
            <consortium name="DOE Joint Genome Institute"/>
            <consortium name="Mycorrhizal Genomics Consortium"/>
            <person name="Kohler A."/>
            <person name="Kuo A."/>
            <person name="Nagy L.G."/>
            <person name="Floudas D."/>
            <person name="Copeland A."/>
            <person name="Barry K.W."/>
            <person name="Cichocki N."/>
            <person name="Veneault-Fourrey C."/>
            <person name="LaButti K."/>
            <person name="Lindquist E.A."/>
            <person name="Lipzen A."/>
            <person name="Lundell T."/>
            <person name="Morin E."/>
            <person name="Murat C."/>
            <person name="Riley R."/>
            <person name="Ohm R."/>
            <person name="Sun H."/>
            <person name="Tunlid A."/>
            <person name="Henrissat B."/>
            <person name="Grigoriev I.V."/>
            <person name="Hibbett D.S."/>
            <person name="Martin F."/>
        </authorList>
    </citation>
    <scope>NUCLEOTIDE SEQUENCE [LARGE SCALE GENOMIC DNA]</scope>
    <source>
        <strain evidence="3">MUT 4182</strain>
    </source>
</reference>
<evidence type="ECO:0000256" key="1">
    <source>
        <dbReference type="SAM" id="MobiDB-lite"/>
    </source>
</evidence>
<dbReference type="EMBL" id="KN822966">
    <property type="protein sequence ID" value="KIO31090.1"/>
    <property type="molecule type" value="Genomic_DNA"/>
</dbReference>
<gene>
    <name evidence="2" type="ORF">M407DRAFT_19968</name>
</gene>
<accession>A0A0C3QH33</accession>
<dbReference type="HOGENOM" id="CLU_2943544_0_0_1"/>
<dbReference type="AlphaFoldDB" id="A0A0C3QH33"/>
<sequence>MEQMPATRTPSSPVKASSAAPTAPPAGSVTKRLSSELMSLMMSSPPGIVSCPVDPAADDS</sequence>
<feature type="compositionally biased region" description="Low complexity" evidence="1">
    <location>
        <begin position="35"/>
        <end position="44"/>
    </location>
</feature>
<proteinExistence type="predicted"/>
<name>A0A0C3QH33_9AGAM</name>
<reference evidence="2 3" key="1">
    <citation type="submission" date="2014-04" db="EMBL/GenBank/DDBJ databases">
        <authorList>
            <consortium name="DOE Joint Genome Institute"/>
            <person name="Kuo A."/>
            <person name="Girlanda M."/>
            <person name="Perotto S."/>
            <person name="Kohler A."/>
            <person name="Nagy L.G."/>
            <person name="Floudas D."/>
            <person name="Copeland A."/>
            <person name="Barry K.W."/>
            <person name="Cichocki N."/>
            <person name="Veneault-Fourrey C."/>
            <person name="LaButti K."/>
            <person name="Lindquist E.A."/>
            <person name="Lipzen A."/>
            <person name="Lundell T."/>
            <person name="Morin E."/>
            <person name="Murat C."/>
            <person name="Sun H."/>
            <person name="Tunlid A."/>
            <person name="Henrissat B."/>
            <person name="Grigoriev I.V."/>
            <person name="Hibbett D.S."/>
            <person name="Martin F."/>
            <person name="Nordberg H.P."/>
            <person name="Cantor M.N."/>
            <person name="Hua S.X."/>
        </authorList>
    </citation>
    <scope>NUCLEOTIDE SEQUENCE [LARGE SCALE GENOMIC DNA]</scope>
    <source>
        <strain evidence="2 3">MUT 4182</strain>
    </source>
</reference>
<dbReference type="Proteomes" id="UP000054248">
    <property type="component" value="Unassembled WGS sequence"/>
</dbReference>
<organism evidence="2 3">
    <name type="scientific">Tulasnella calospora MUT 4182</name>
    <dbReference type="NCBI Taxonomy" id="1051891"/>
    <lineage>
        <taxon>Eukaryota</taxon>
        <taxon>Fungi</taxon>
        <taxon>Dikarya</taxon>
        <taxon>Basidiomycota</taxon>
        <taxon>Agaricomycotina</taxon>
        <taxon>Agaricomycetes</taxon>
        <taxon>Cantharellales</taxon>
        <taxon>Tulasnellaceae</taxon>
        <taxon>Tulasnella</taxon>
    </lineage>
</organism>
<evidence type="ECO:0000313" key="3">
    <source>
        <dbReference type="Proteomes" id="UP000054248"/>
    </source>
</evidence>
<keyword evidence="3" id="KW-1185">Reference proteome</keyword>